<keyword evidence="2" id="KW-1185">Reference proteome</keyword>
<sequence>MSTFNEEINEEELYTMITSAKNKFIEGSERLAGLNIPSTLPDDIKLSLNNVKKELSIGFKILKESLNYFSEYIGTRDPKLHQKYISKRNQGFLYVDGGLTSLATVRLRLNAPKKAIPNTWQVGKGYFYRLEKVIPIKSKIK</sequence>
<comment type="caution">
    <text evidence="1">The sequence shown here is derived from an EMBL/GenBank/DDBJ whole genome shotgun (WGS) entry which is preliminary data.</text>
</comment>
<dbReference type="Proteomes" id="UP000075666">
    <property type="component" value="Unassembled WGS sequence"/>
</dbReference>
<dbReference type="PATRIC" id="fig|46224.3.peg.3184"/>
<protein>
    <submittedName>
        <fullName evidence="1">Uncharacterized protein</fullName>
    </submittedName>
</protein>
<reference evidence="1 2" key="1">
    <citation type="submission" date="2016-01" db="EMBL/GenBank/DDBJ databases">
        <title>Genome Sequences of Twelve Sporeforming Bacillus Species Isolated from Foods.</title>
        <authorList>
            <person name="Berendsen E.M."/>
            <person name="Wells-Bennik M.H."/>
            <person name="Krawcyk A.O."/>
            <person name="De Jong A."/>
            <person name="Holsappel S."/>
            <person name="Eijlander R.T."/>
            <person name="Kuipers O.P."/>
        </authorList>
    </citation>
    <scope>NUCLEOTIDE SEQUENCE [LARGE SCALE GENOMIC DNA]</scope>
    <source>
        <strain evidence="1 2">B4102</strain>
    </source>
</reference>
<evidence type="ECO:0000313" key="2">
    <source>
        <dbReference type="Proteomes" id="UP000075666"/>
    </source>
</evidence>
<dbReference type="AlphaFoldDB" id="A0A150KZT6"/>
<organism evidence="1 2">
    <name type="scientific">Heyndrickxia sporothermodurans</name>
    <dbReference type="NCBI Taxonomy" id="46224"/>
    <lineage>
        <taxon>Bacteria</taxon>
        <taxon>Bacillati</taxon>
        <taxon>Bacillota</taxon>
        <taxon>Bacilli</taxon>
        <taxon>Bacillales</taxon>
        <taxon>Bacillaceae</taxon>
        <taxon>Heyndrickxia</taxon>
    </lineage>
</organism>
<accession>A0A150KZT6</accession>
<gene>
    <name evidence="1" type="ORF">B4102_3208</name>
</gene>
<dbReference type="EMBL" id="LQYN01000056">
    <property type="protein sequence ID" value="KYD05484.1"/>
    <property type="molecule type" value="Genomic_DNA"/>
</dbReference>
<dbReference type="STRING" id="46224.B4102_3208"/>
<dbReference type="RefSeq" id="WP_153017497.1">
    <property type="nucleotide sequence ID" value="NZ_JBHJSX010000040.1"/>
</dbReference>
<name>A0A150KZT6_9BACI</name>
<dbReference type="OrthoDB" id="2687365at2"/>
<proteinExistence type="predicted"/>
<evidence type="ECO:0000313" key="1">
    <source>
        <dbReference type="EMBL" id="KYD05484.1"/>
    </source>
</evidence>